<sequence>MWKNHRLFTECIDTFCGKLFALAKQRKCAVLPGQRAKHFYSCPVRRGSCVLLKKF</sequence>
<dbReference type="EMBL" id="ABED02000017">
    <property type="protein sequence ID" value="EDP22753.1"/>
    <property type="molecule type" value="Genomic_DNA"/>
</dbReference>
<evidence type="ECO:0000313" key="2">
    <source>
        <dbReference type="Proteomes" id="UP000005945"/>
    </source>
</evidence>
<organism evidence="1 2">
    <name type="scientific">Faecalibacterium prausnitzii M21/2</name>
    <dbReference type="NCBI Taxonomy" id="411485"/>
    <lineage>
        <taxon>Bacteria</taxon>
        <taxon>Bacillati</taxon>
        <taxon>Bacillota</taxon>
        <taxon>Clostridia</taxon>
        <taxon>Eubacteriales</taxon>
        <taxon>Oscillospiraceae</taxon>
        <taxon>Faecalibacterium</taxon>
    </lineage>
</organism>
<accession>A8S7Q2</accession>
<dbReference type="HOGENOM" id="CLU_3025576_0_0_9"/>
<dbReference type="AlphaFoldDB" id="A8S7Q2"/>
<dbReference type="Proteomes" id="UP000005945">
    <property type="component" value="Unassembled WGS sequence"/>
</dbReference>
<name>A8S7Q2_9FIRM</name>
<evidence type="ECO:0000313" key="1">
    <source>
        <dbReference type="EMBL" id="EDP22753.1"/>
    </source>
</evidence>
<reference evidence="1 2" key="2">
    <citation type="submission" date="2007-09" db="EMBL/GenBank/DDBJ databases">
        <authorList>
            <person name="Fulton L."/>
            <person name="Clifton S."/>
            <person name="Fulton B."/>
            <person name="Xu J."/>
            <person name="Minx P."/>
            <person name="Pepin K.H."/>
            <person name="Johnson M."/>
            <person name="Thiruvilangam P."/>
            <person name="Bhonagiri V."/>
            <person name="Nash W.E."/>
            <person name="Mardis E.R."/>
            <person name="Wilson R.K."/>
        </authorList>
    </citation>
    <scope>NUCLEOTIDE SEQUENCE [LARGE SCALE GENOMIC DNA]</scope>
    <source>
        <strain evidence="1 2">M21/2</strain>
    </source>
</reference>
<reference evidence="1 2" key="1">
    <citation type="submission" date="2007-09" db="EMBL/GenBank/DDBJ databases">
        <title>Draft genome sequence of Faecalibacterium prausnitzii M21/2.</title>
        <authorList>
            <person name="Sudarsanam P."/>
            <person name="Ley R."/>
            <person name="Guruge J."/>
            <person name="Turnbaugh P.J."/>
            <person name="Mahowald M."/>
            <person name="Liep D."/>
            <person name="Gordon J."/>
        </authorList>
    </citation>
    <scope>NUCLEOTIDE SEQUENCE [LARGE SCALE GENOMIC DNA]</scope>
    <source>
        <strain evidence="1 2">M21/2</strain>
    </source>
</reference>
<comment type="caution">
    <text evidence="1">The sequence shown here is derived from an EMBL/GenBank/DDBJ whole genome shotgun (WGS) entry which is preliminary data.</text>
</comment>
<gene>
    <name evidence="1" type="ORF">FAEPRAM212_00533</name>
</gene>
<protein>
    <submittedName>
        <fullName evidence="1">Uncharacterized protein</fullName>
    </submittedName>
</protein>
<proteinExistence type="predicted"/>